<feature type="domain" description="Methyltransferase type 12" evidence="1">
    <location>
        <begin position="54"/>
        <end position="148"/>
    </location>
</feature>
<dbReference type="GO" id="GO:0008168">
    <property type="term" value="F:methyltransferase activity"/>
    <property type="evidence" value="ECO:0007669"/>
    <property type="project" value="UniProtKB-KW"/>
</dbReference>
<keyword evidence="3" id="KW-0808">Transferase</keyword>
<dbReference type="InterPro" id="IPR019012">
    <property type="entry name" value="RNA_cap_Gua-N2-MeTrfase"/>
</dbReference>
<organism evidence="3">
    <name type="scientific">Candidatus Kentrum sp. TC</name>
    <dbReference type="NCBI Taxonomy" id="2126339"/>
    <lineage>
        <taxon>Bacteria</taxon>
        <taxon>Pseudomonadati</taxon>
        <taxon>Pseudomonadota</taxon>
        <taxon>Gammaproteobacteria</taxon>
        <taxon>Candidatus Kentrum</taxon>
    </lineage>
</organism>
<dbReference type="InterPro" id="IPR029063">
    <property type="entry name" value="SAM-dependent_MTases_sf"/>
</dbReference>
<dbReference type="Pfam" id="PF08242">
    <property type="entry name" value="Methyltransf_12"/>
    <property type="match status" value="1"/>
</dbReference>
<accession>A0A451A4Y4</accession>
<evidence type="ECO:0000313" key="3">
    <source>
        <dbReference type="EMBL" id="VFK61104.1"/>
    </source>
</evidence>
<dbReference type="CDD" id="cd02440">
    <property type="entry name" value="AdoMet_MTases"/>
    <property type="match status" value="3"/>
</dbReference>
<dbReference type="EMBL" id="CAADFS010000050">
    <property type="protein sequence ID" value="VFK47710.1"/>
    <property type="molecule type" value="Genomic_DNA"/>
</dbReference>
<protein>
    <submittedName>
        <fullName evidence="3">RNA cap guanine-N2 methyltransferase</fullName>
    </submittedName>
</protein>
<evidence type="ECO:0000259" key="1">
    <source>
        <dbReference type="Pfam" id="PF08242"/>
    </source>
</evidence>
<gene>
    <name evidence="2" type="ORF">BECKTC1821D_GA0114238_10506</name>
    <name evidence="3" type="ORF">BECKTC1821F_GA0114240_105312</name>
</gene>
<dbReference type="GO" id="GO:0032259">
    <property type="term" value="P:methylation"/>
    <property type="evidence" value="ECO:0007669"/>
    <property type="project" value="UniProtKB-KW"/>
</dbReference>
<keyword evidence="3" id="KW-0489">Methyltransferase</keyword>
<dbReference type="EMBL" id="CAADFW010000053">
    <property type="protein sequence ID" value="VFK61104.1"/>
    <property type="molecule type" value="Genomic_DNA"/>
</dbReference>
<reference evidence="3" key="1">
    <citation type="submission" date="2019-02" db="EMBL/GenBank/DDBJ databases">
        <authorList>
            <person name="Gruber-Vodicka R. H."/>
            <person name="Seah K. B. B."/>
        </authorList>
    </citation>
    <scope>NUCLEOTIDE SEQUENCE</scope>
    <source>
        <strain evidence="2">BECK_BZ123</strain>
        <strain evidence="3">BECK_BZ126</strain>
    </source>
</reference>
<dbReference type="InterPro" id="IPR013217">
    <property type="entry name" value="Methyltransf_12"/>
</dbReference>
<dbReference type="AlphaFoldDB" id="A0A451A4Y4"/>
<evidence type="ECO:0000313" key="2">
    <source>
        <dbReference type="EMBL" id="VFK47710.1"/>
    </source>
</evidence>
<proteinExistence type="predicted"/>
<dbReference type="PANTHER" id="PTHR43861">
    <property type="entry name" value="TRANS-ACONITATE 2-METHYLTRANSFERASE-RELATED"/>
    <property type="match status" value="1"/>
</dbReference>
<dbReference type="SUPFAM" id="SSF53335">
    <property type="entry name" value="S-adenosyl-L-methionine-dependent methyltransferases"/>
    <property type="match status" value="3"/>
</dbReference>
<sequence length="754" mass="87528">MKHRRYNAKQEEYFAPEYGDCLETLKDSMVGSSELELIIAEIRRKSPTNRIDWLDIGIGDGRFAKKIVDRLIAEGFEIDLTGIEPIKNSFEAAKKRFPNAIIHNDKIENVRLDNKFDVVSFFQSLHYMNDKRPVLGEITNRLTEGGVLITTLWSRKDSLYQLSKRFFPNNGRIVAEEYFNLIEDFKDYEDVSIKYFKGGIDFNKLLESKDNIISMLMVISRYSLETRKIGFSMENLITEIRRNFEGIGERINGVVISRKSYEIIGLKEKNDRLLKRKFPSFGERIHELQGDEEAKFMCAWESETRYLCREFDKKNNILEICCGIGGMSIVLGKAFETHAIDINPDRIRCAESNAETFGISNVKFYCRDVLDENTYSDIRDIDLILVDVDWRSSLDDPIKKQPLSPMKTTPNTEALLNLLKSSYPQVPIIFKVSPFARVDDLQSIGFCKIDSMFIDGVFSAYNVYFDPKYTKNSKDKVFIRSEYHRIPEEDAVSMESLPRTGLITNDEWYHYPDLYNKFSSAVDPNFDSMEIISRYIEEINHPVGNPVDLGAGTGKLTRRLRDMDYSGKLFAVENCDEMISYLRKSDLSRNVVLLPEDMESFRIKNKSTLMIGHFGLSSRNHPIERLRNIYDNLSDNGLLITIGWDEEFSDEVSDAWYRFLSGKKKTFDEWRAEIKERLRSPRGMGLSWFDKIKTRVEFKDLNDALYTMGNLFGRAMAEEIILRKKKSWDLNIGITVNSRNDLERIIGGDFRMRD</sequence>
<dbReference type="Pfam" id="PF09445">
    <property type="entry name" value="Methyltransf_15"/>
    <property type="match status" value="1"/>
</dbReference>
<name>A0A451A4Y4_9GAMM</name>
<dbReference type="Gene3D" id="3.40.50.150">
    <property type="entry name" value="Vaccinia Virus protein VP39"/>
    <property type="match status" value="3"/>
</dbReference>